<evidence type="ECO:0000256" key="3">
    <source>
        <dbReference type="PROSITE-ProRule" id="PRU00493"/>
    </source>
</evidence>
<proteinExistence type="predicted"/>
<dbReference type="PANTHER" id="PTHR43641:SF2">
    <property type="entry name" value="DEHYDRATASE YBIW-RELATED"/>
    <property type="match status" value="1"/>
</dbReference>
<feature type="modified residue" description="Glycine radical" evidence="3">
    <location>
        <position position="736"/>
    </location>
</feature>
<evidence type="ECO:0000259" key="4">
    <source>
        <dbReference type="PROSITE" id="PS51149"/>
    </source>
</evidence>
<keyword evidence="2" id="KW-0456">Lyase</keyword>
<protein>
    <recommendedName>
        <fullName evidence="8">Formate acetyltransferase</fullName>
    </recommendedName>
</protein>
<dbReference type="EMBL" id="JAHQCX010000013">
    <property type="protein sequence ID" value="MBU9727757.1"/>
    <property type="molecule type" value="Genomic_DNA"/>
</dbReference>
<feature type="domain" description="Glycine radical" evidence="4">
    <location>
        <begin position="640"/>
        <end position="760"/>
    </location>
</feature>
<dbReference type="SUPFAM" id="SSF51998">
    <property type="entry name" value="PFL-like glycyl radical enzymes"/>
    <property type="match status" value="1"/>
</dbReference>
<dbReference type="InterPro" id="IPR001150">
    <property type="entry name" value="Gly_radical"/>
</dbReference>
<organism evidence="6 7">
    <name type="scientific">Diplocloster modestus</name>
    <dbReference type="NCBI Taxonomy" id="2850322"/>
    <lineage>
        <taxon>Bacteria</taxon>
        <taxon>Bacillati</taxon>
        <taxon>Bacillota</taxon>
        <taxon>Clostridia</taxon>
        <taxon>Lachnospirales</taxon>
        <taxon>Lachnospiraceae</taxon>
        <taxon>Diplocloster</taxon>
    </lineage>
</organism>
<dbReference type="PROSITE" id="PS51554">
    <property type="entry name" value="PFL"/>
    <property type="match status" value="1"/>
</dbReference>
<dbReference type="RefSeq" id="WP_158355579.1">
    <property type="nucleotide sequence ID" value="NZ_JAHQCX010000013.1"/>
</dbReference>
<dbReference type="Pfam" id="PF01228">
    <property type="entry name" value="Gly_radical"/>
    <property type="match status" value="1"/>
</dbReference>
<evidence type="ECO:0000313" key="7">
    <source>
        <dbReference type="Proteomes" id="UP001314681"/>
    </source>
</evidence>
<evidence type="ECO:0000259" key="5">
    <source>
        <dbReference type="PROSITE" id="PS51554"/>
    </source>
</evidence>
<dbReference type="PANTHER" id="PTHR43641">
    <property type="entry name" value="FORMATE ACETYLTRANSFERASE 3-RELATED"/>
    <property type="match status" value="1"/>
</dbReference>
<feature type="domain" description="PFL" evidence="5">
    <location>
        <begin position="2"/>
        <end position="633"/>
    </location>
</feature>
<dbReference type="Pfam" id="PF02901">
    <property type="entry name" value="PFL-like"/>
    <property type="match status" value="1"/>
</dbReference>
<sequence>MDRIERIKHRLFEKDYLTKKDWWGENLTILTDEEVKKKPLIIRKSLAVQYVARNMPIELKPDELIVGIPTMASVGFGKCFPGYALPEEIEEGARYTYTEKSIFGHHPANYNKILTMGLSGIREEVYSSIQKADHLQDREAIDFYTSVIISLNAVAELAQRYSILLMEEANTCDSQERKQELMDMSRICSRVPELPATTFHEALQSVWMVFVLFHSTMEFLPIARADQYLYPYLKKDLEMERISIDQARELLGSWLAKFSERVQLDPKQWEMHMTEKDTQFNGADPKSFAASDGYANDEDYNYGTSANHWLINMILGGLTPDGKDATNPLTYMILEEWSFLEAIVPVMSVRFHKDTPQKLYDLCADILRSGSGEPVLYNDDAIIPGLIRIGIPLEDARDYSNDGCWETLIPGKTNFGFCTLEILQLLEYILQDGYSIVRNRKEWNCVNLKELHTFEEFYNEFLKQLEIAAVREMENRMRNIKARYKIAPSPLLSAFMDDCILRGKEYSDTGAVYQIFAFMLTGFASCVDSLAVIKKCVYEDQLLGLEELAFVLKTNFKGQEPLRQKLLNRVPKFGNDEAYVDDIACQLLDDYAAIIDRLREKAPVGNIFACGIATFEFYAKFGHDVGASADGRFAQEPLGSNYSPSIGMDMTGPTAAIKSVTYPNLLPYAIGAPLDLQIDPNEVKGEQGLKRLTGLIKSFMELNGLMLTITGVNQEMMLKAQKEPMKYKSLRVRLGGLSAYFISLSKEVQDSLIKRTKHTL</sequence>
<evidence type="ECO:0000256" key="2">
    <source>
        <dbReference type="ARBA" id="ARBA00023239"/>
    </source>
</evidence>
<dbReference type="Gene3D" id="3.20.70.20">
    <property type="match status" value="1"/>
</dbReference>
<dbReference type="PROSITE" id="PS51149">
    <property type="entry name" value="GLY_RADICAL_2"/>
    <property type="match status" value="1"/>
</dbReference>
<dbReference type="Proteomes" id="UP001314681">
    <property type="component" value="Unassembled WGS sequence"/>
</dbReference>
<keyword evidence="7" id="KW-1185">Reference proteome</keyword>
<evidence type="ECO:0000256" key="1">
    <source>
        <dbReference type="ARBA" id="ARBA00022818"/>
    </source>
</evidence>
<dbReference type="InterPro" id="IPR051215">
    <property type="entry name" value="GRE"/>
</dbReference>
<dbReference type="InterPro" id="IPR004184">
    <property type="entry name" value="PFL_dom"/>
</dbReference>
<evidence type="ECO:0008006" key="8">
    <source>
        <dbReference type="Google" id="ProtNLM"/>
    </source>
</evidence>
<reference evidence="6 7" key="1">
    <citation type="submission" date="2021-06" db="EMBL/GenBank/DDBJ databases">
        <title>Description of novel taxa of the family Lachnospiraceae.</title>
        <authorList>
            <person name="Chaplin A.V."/>
            <person name="Sokolova S.R."/>
            <person name="Pikina A.P."/>
            <person name="Korzhanova M."/>
            <person name="Belova V."/>
            <person name="Korostin D."/>
            <person name="Efimov B.A."/>
        </authorList>
    </citation>
    <scope>NUCLEOTIDE SEQUENCE [LARGE SCALE GENOMIC DNA]</scope>
    <source>
        <strain evidence="6 7">ASD4241</strain>
    </source>
</reference>
<name>A0ABS6KB78_9FIRM</name>
<gene>
    <name evidence="6" type="ORF">KTH90_17240</name>
</gene>
<comment type="caution">
    <text evidence="6">The sequence shown here is derived from an EMBL/GenBank/DDBJ whole genome shotgun (WGS) entry which is preliminary data.</text>
</comment>
<evidence type="ECO:0000313" key="6">
    <source>
        <dbReference type="EMBL" id="MBU9727757.1"/>
    </source>
</evidence>
<keyword evidence="1 3" id="KW-0556">Organic radical</keyword>
<accession>A0ABS6KB78</accession>